<evidence type="ECO:0000256" key="1">
    <source>
        <dbReference type="SAM" id="Phobius"/>
    </source>
</evidence>
<proteinExistence type="predicted"/>
<keyword evidence="1" id="KW-0812">Transmembrane</keyword>
<dbReference type="Proteomes" id="UP000030161">
    <property type="component" value="Unassembled WGS sequence"/>
</dbReference>
<keyword evidence="1" id="KW-0472">Membrane</keyword>
<dbReference type="EMBL" id="AJIX01000056">
    <property type="protein sequence ID" value="KGR01218.1"/>
    <property type="molecule type" value="Genomic_DNA"/>
</dbReference>
<protein>
    <submittedName>
        <fullName evidence="3">Uncharacterized protein</fullName>
    </submittedName>
</protein>
<evidence type="ECO:0000313" key="4">
    <source>
        <dbReference type="Proteomes" id="UP000030161"/>
    </source>
</evidence>
<organism evidence="3 4">
    <name type="scientific">Candida albicans P78048</name>
    <dbReference type="NCBI Taxonomy" id="1094989"/>
    <lineage>
        <taxon>Eukaryota</taxon>
        <taxon>Fungi</taxon>
        <taxon>Dikarya</taxon>
        <taxon>Ascomycota</taxon>
        <taxon>Saccharomycotina</taxon>
        <taxon>Pichiomycetes</taxon>
        <taxon>Debaryomycetaceae</taxon>
        <taxon>Candida/Lodderomyces clade</taxon>
        <taxon>Candida</taxon>
    </lineage>
</organism>
<reference evidence="3 4" key="1">
    <citation type="submission" date="2013-12" db="EMBL/GenBank/DDBJ databases">
        <title>The Genome Sequence of Candida albicans P78048.</title>
        <authorList>
            <consortium name="The Broad Institute Genome Sequencing Platform"/>
            <consortium name="The Broad Institute Genome Sequencing Center for Infectious Disease"/>
            <person name="Cuomo C."/>
            <person name="Bennett R."/>
            <person name="Hirakawa M."/>
            <person name="Noverr M."/>
            <person name="Mitchell A."/>
            <person name="Young S.K."/>
            <person name="Zeng Q."/>
            <person name="Gargeya S."/>
            <person name="Fitzgerald M."/>
            <person name="Abouelleil A."/>
            <person name="Alvarado L."/>
            <person name="Berlin A.M."/>
            <person name="Chapman S.B."/>
            <person name="Dewar J."/>
            <person name="Goldberg J."/>
            <person name="Griggs A."/>
            <person name="Gujja S."/>
            <person name="Hansen M."/>
            <person name="Howarth C."/>
            <person name="Imamovic A."/>
            <person name="Larimer J."/>
            <person name="McCowan C."/>
            <person name="Murphy C."/>
            <person name="Pearson M."/>
            <person name="Priest M."/>
            <person name="Roberts A."/>
            <person name="Saif S."/>
            <person name="Shea T."/>
            <person name="Sykes S."/>
            <person name="Wortman J."/>
            <person name="Nusbaum C."/>
            <person name="Birren B."/>
        </authorList>
    </citation>
    <scope>NUCLEOTIDE SEQUENCE [LARGE SCALE GENOMIC DNA]</scope>
    <source>
        <strain evidence="3 4">P78048</strain>
    </source>
</reference>
<feature type="signal peptide" evidence="2">
    <location>
        <begin position="1"/>
        <end position="23"/>
    </location>
</feature>
<comment type="caution">
    <text evidence="3">The sequence shown here is derived from an EMBL/GenBank/DDBJ whole genome shotgun (WGS) entry which is preliminary data.</text>
</comment>
<evidence type="ECO:0000256" key="2">
    <source>
        <dbReference type="SAM" id="SignalP"/>
    </source>
</evidence>
<accession>A0AB34PJF1</accession>
<feature type="chain" id="PRO_5044289494" evidence="2">
    <location>
        <begin position="24"/>
        <end position="456"/>
    </location>
</feature>
<feature type="transmembrane region" description="Helical" evidence="1">
    <location>
        <begin position="431"/>
        <end position="455"/>
    </location>
</feature>
<evidence type="ECO:0000313" key="3">
    <source>
        <dbReference type="EMBL" id="KGR01218.1"/>
    </source>
</evidence>
<name>A0AB34PJF1_CANAX</name>
<keyword evidence="2" id="KW-0732">Signal</keyword>
<dbReference type="AlphaFoldDB" id="A0AB34PJF1"/>
<sequence>MRSPSLAVAATTVLGLFSSSALAYYGNTTTVALTTTEFVTTCPYPTTFTVSTCTNDVCQPTVVTVTEETTITIPGTVVCPVVSTPSGSASASASAGASSEEEGSVVTTQVTVTDFTTYCPYPTTLTITKCENNECHPTTIPVETATTVTVTGEVICPTTTSTSPKESSSEAASSEVITTQVTVTDYTTYCPLPTTIVVSTCNEDKCHPTTIEVTTPSTVVVPGTVVCPTTSVATPSQSEVATKPTTINSVVTTGVTTTDYTTYCPSPTTIVVSTCDEEKCHPTTIEVSTPTTVVVPGTVVHPSTSATIITTTAEQPPASPEVSTIESVVTTPATLTGYTTYCPEPTTIVLTTCSDDQCKPHTVSATGGETVSIPATIVVPSSHTTQVEITVSSASVPASEKPTTPVTVAAVSSSPAVSTETPSLVTPAISIAGAAAVNVVPTTAFGLFAIILASIF</sequence>
<keyword evidence="1" id="KW-1133">Transmembrane helix</keyword>
<gene>
    <name evidence="3" type="ORF">MG3_06222</name>
</gene>